<dbReference type="SUPFAM" id="SSF51735">
    <property type="entry name" value="NAD(P)-binding Rossmann-fold domains"/>
    <property type="match status" value="1"/>
</dbReference>
<dbReference type="InterPro" id="IPR006176">
    <property type="entry name" value="3-OHacyl-CoA_DH_NAD-bd"/>
</dbReference>
<dbReference type="KEGG" id="plen:EIM92_22045"/>
<dbReference type="InterPro" id="IPR008927">
    <property type="entry name" value="6-PGluconate_DH-like_C_sf"/>
</dbReference>
<keyword evidence="3" id="KW-0560">Oxidoreductase</keyword>
<feature type="binding site" evidence="5">
    <location>
        <position position="275"/>
    </location>
    <ligand>
        <name>NAD(+)</name>
        <dbReference type="ChEBI" id="CHEBI:57540"/>
    </ligand>
</feature>
<evidence type="ECO:0000256" key="3">
    <source>
        <dbReference type="ARBA" id="ARBA00023002"/>
    </source>
</evidence>
<dbReference type="InterPro" id="IPR022694">
    <property type="entry name" value="3-OHacyl-CoA_DH"/>
</dbReference>
<dbReference type="GO" id="GO:0006631">
    <property type="term" value="P:fatty acid metabolic process"/>
    <property type="evidence" value="ECO:0007669"/>
    <property type="project" value="InterPro"/>
</dbReference>
<dbReference type="Gene3D" id="1.10.1040.10">
    <property type="entry name" value="N-(1-d-carboxylethyl)-l-norvaline Dehydrogenase, domain 2"/>
    <property type="match status" value="1"/>
</dbReference>
<evidence type="ECO:0000313" key="8">
    <source>
        <dbReference type="EMBL" id="AZK48528.1"/>
    </source>
</evidence>
<dbReference type="Proteomes" id="UP000273145">
    <property type="component" value="Chromosome"/>
</dbReference>
<evidence type="ECO:0000256" key="5">
    <source>
        <dbReference type="PIRSR" id="PIRSR000105-2"/>
    </source>
</evidence>
<dbReference type="InterPro" id="IPR036291">
    <property type="entry name" value="NAD(P)-bd_dom_sf"/>
</dbReference>
<gene>
    <name evidence="8" type="ORF">EIM92_22045</name>
</gene>
<dbReference type="PIRSF" id="PIRSF000105">
    <property type="entry name" value="HCDH"/>
    <property type="match status" value="1"/>
</dbReference>
<evidence type="ECO:0000256" key="4">
    <source>
        <dbReference type="PIRSR" id="PIRSR000105-1"/>
    </source>
</evidence>
<keyword evidence="5" id="KW-0520">NAD</keyword>
<feature type="binding site" evidence="5">
    <location>
        <position position="93"/>
    </location>
    <ligand>
        <name>NAD(+)</name>
        <dbReference type="ChEBI" id="CHEBI:57540"/>
    </ligand>
</feature>
<evidence type="ECO:0000313" key="9">
    <source>
        <dbReference type="Proteomes" id="UP000273145"/>
    </source>
</evidence>
<proteinExistence type="inferred from homology"/>
<dbReference type="SUPFAM" id="SSF48179">
    <property type="entry name" value="6-phosphogluconate dehydrogenase C-terminal domain-like"/>
    <property type="match status" value="1"/>
</dbReference>
<comment type="pathway">
    <text evidence="1">Lipid metabolism; butanoate metabolism.</text>
</comment>
<dbReference type="FunFam" id="3.40.50.720:FF:000009">
    <property type="entry name" value="Fatty oxidation complex, alpha subunit"/>
    <property type="match status" value="1"/>
</dbReference>
<comment type="similarity">
    <text evidence="2">Belongs to the 3-hydroxyacyl-CoA dehydrogenase family.</text>
</comment>
<feature type="binding site" evidence="5">
    <location>
        <position position="98"/>
    </location>
    <ligand>
        <name>NAD(+)</name>
        <dbReference type="ChEBI" id="CHEBI:57540"/>
    </ligand>
</feature>
<dbReference type="Pfam" id="PF02737">
    <property type="entry name" value="3HCDH_N"/>
    <property type="match status" value="1"/>
</dbReference>
<evidence type="ECO:0000256" key="1">
    <source>
        <dbReference type="ARBA" id="ARBA00005086"/>
    </source>
</evidence>
<accession>A0A3Q8S6Q4</accession>
<dbReference type="GO" id="GO:0070403">
    <property type="term" value="F:NAD+ binding"/>
    <property type="evidence" value="ECO:0007669"/>
    <property type="project" value="InterPro"/>
</dbReference>
<feature type="site" description="Important for catalytic activity" evidence="4">
    <location>
        <position position="141"/>
    </location>
</feature>
<feature type="binding site" evidence="5">
    <location>
        <position position="33"/>
    </location>
    <ligand>
        <name>NAD(+)</name>
        <dbReference type="ChEBI" id="CHEBI:57540"/>
    </ligand>
</feature>
<protein>
    <submittedName>
        <fullName evidence="8">3-hydroxybutyryl-CoA dehydrogenase</fullName>
    </submittedName>
</protein>
<dbReference type="GO" id="GO:0016616">
    <property type="term" value="F:oxidoreductase activity, acting on the CH-OH group of donors, NAD or NADP as acceptor"/>
    <property type="evidence" value="ECO:0007669"/>
    <property type="project" value="InterPro"/>
</dbReference>
<dbReference type="PANTHER" id="PTHR48075">
    <property type="entry name" value="3-HYDROXYACYL-COA DEHYDROGENASE FAMILY PROTEIN"/>
    <property type="match status" value="1"/>
</dbReference>
<evidence type="ECO:0000259" key="6">
    <source>
        <dbReference type="Pfam" id="PF00725"/>
    </source>
</evidence>
<dbReference type="AlphaFoldDB" id="A0A3Q8S6Q4"/>
<organism evidence="8 9">
    <name type="scientific">Paenibacillus lentus</name>
    <dbReference type="NCBI Taxonomy" id="1338368"/>
    <lineage>
        <taxon>Bacteria</taxon>
        <taxon>Bacillati</taxon>
        <taxon>Bacillota</taxon>
        <taxon>Bacilli</taxon>
        <taxon>Bacillales</taxon>
        <taxon>Paenibacillaceae</taxon>
        <taxon>Paenibacillus</taxon>
    </lineage>
</organism>
<feature type="binding site" evidence="5">
    <location>
        <position position="120"/>
    </location>
    <ligand>
        <name>NAD(+)</name>
        <dbReference type="ChEBI" id="CHEBI:57540"/>
    </ligand>
</feature>
<feature type="domain" description="3-hydroxyacyl-CoA dehydrogenase NAD binding" evidence="7">
    <location>
        <begin position="5"/>
        <end position="184"/>
    </location>
</feature>
<evidence type="ECO:0000259" key="7">
    <source>
        <dbReference type="Pfam" id="PF02737"/>
    </source>
</evidence>
<dbReference type="PANTHER" id="PTHR48075:SF5">
    <property type="entry name" value="3-HYDROXYBUTYRYL-COA DEHYDROGENASE"/>
    <property type="match status" value="1"/>
</dbReference>
<dbReference type="OrthoDB" id="9771883at2"/>
<name>A0A3Q8S6Q4_9BACL</name>
<reference evidence="8 9" key="1">
    <citation type="submission" date="2018-11" db="EMBL/GenBank/DDBJ databases">
        <title>Genome sequencing of Paenibacillus lentus DSM25539(T).</title>
        <authorList>
            <person name="Kook J.-K."/>
            <person name="Park S.-N."/>
            <person name="Lim Y.K."/>
        </authorList>
    </citation>
    <scope>NUCLEOTIDE SEQUENCE [LARGE SCALE GENOMIC DNA]</scope>
    <source>
        <strain evidence="8 9">DSM 25539</strain>
    </source>
</reference>
<sequence>MMIQTVGVVGAGVMGSDVALDLACNGYKVILKDIDEAAVRRAKEKIQSEFRLLKMVKPKTKPLSLEEVIERITFTTSYDKFGETQFVIENITEDWDMKKKVYLELAGVCGADVYYAANTSCVSITKIGALMPRPERVIGMHFMNPVPMKKLVEVIRGEHTSEETIRVGKEFLQSFDKVPVVVNDFPGFVTNRVLMQMINECVWLIQDQVAEPQDVDKIFRLGFEHKMGPLATCDLIGLDTILYSLNVLYDSYKDPKFRPCPLLVKMVDAGYLGKKAGKGFFEYRL</sequence>
<feature type="binding site" evidence="5">
    <location>
        <position position="144"/>
    </location>
    <ligand>
        <name>NAD(+)</name>
        <dbReference type="ChEBI" id="CHEBI:57540"/>
    </ligand>
</feature>
<evidence type="ECO:0000256" key="2">
    <source>
        <dbReference type="ARBA" id="ARBA00009463"/>
    </source>
</evidence>
<dbReference type="Pfam" id="PF00725">
    <property type="entry name" value="3HCDH"/>
    <property type="match status" value="1"/>
</dbReference>
<dbReference type="InterPro" id="IPR006108">
    <property type="entry name" value="3HC_DH_C"/>
</dbReference>
<feature type="binding site" evidence="5">
    <location>
        <begin position="10"/>
        <end position="15"/>
    </location>
    <ligand>
        <name>NAD(+)</name>
        <dbReference type="ChEBI" id="CHEBI:57540"/>
    </ligand>
</feature>
<feature type="domain" description="3-hydroxyacyl-CoA dehydrogenase C-terminal" evidence="6">
    <location>
        <begin position="187"/>
        <end position="283"/>
    </location>
</feature>
<keyword evidence="9" id="KW-1185">Reference proteome</keyword>
<dbReference type="EMBL" id="CP034248">
    <property type="protein sequence ID" value="AZK48528.1"/>
    <property type="molecule type" value="Genomic_DNA"/>
</dbReference>
<dbReference type="Gene3D" id="3.40.50.720">
    <property type="entry name" value="NAD(P)-binding Rossmann-like Domain"/>
    <property type="match status" value="1"/>
</dbReference>
<dbReference type="RefSeq" id="WP_125084683.1">
    <property type="nucleotide sequence ID" value="NZ_CP034248.1"/>
</dbReference>
<dbReference type="InterPro" id="IPR013328">
    <property type="entry name" value="6PGD_dom2"/>
</dbReference>